<dbReference type="Proteomes" id="UP000034954">
    <property type="component" value="Unassembled WGS sequence"/>
</dbReference>
<dbReference type="AlphaFoldDB" id="A0A0M2V388"/>
<comment type="caution">
    <text evidence="1">The sequence shown here is derived from an EMBL/GenBank/DDBJ whole genome shotgun (WGS) entry which is preliminary data.</text>
</comment>
<name>A0A0M2V388_9BACT</name>
<proteinExistence type="predicted"/>
<protein>
    <submittedName>
        <fullName evidence="1">Uncharacterized protein</fullName>
    </submittedName>
</protein>
<gene>
    <name evidence="1" type="ORF">BROFUL_00130</name>
</gene>
<keyword evidence="2" id="KW-1185">Reference proteome</keyword>
<accession>A0A0M2V388</accession>
<evidence type="ECO:0000313" key="1">
    <source>
        <dbReference type="EMBL" id="KKO21129.1"/>
    </source>
</evidence>
<dbReference type="EMBL" id="LAQJ01000016">
    <property type="protein sequence ID" value="KKO21129.1"/>
    <property type="molecule type" value="Genomic_DNA"/>
</dbReference>
<reference evidence="1 2" key="1">
    <citation type="journal article" date="2013" name="BMC Microbiol.">
        <title>Identification of the type II cytochrome c maturation pathway in anammox bacteria by comparative genomics.</title>
        <authorList>
            <person name="Ferousi C."/>
            <person name="Speth D.R."/>
            <person name="Reimann J."/>
            <person name="Op den Camp H.J."/>
            <person name="Allen J.W."/>
            <person name="Keltjens J.T."/>
            <person name="Jetten M.S."/>
        </authorList>
    </citation>
    <scope>NUCLEOTIDE SEQUENCE [LARGE SCALE GENOMIC DNA]</scope>
    <source>
        <strain evidence="1">RU1</strain>
    </source>
</reference>
<evidence type="ECO:0000313" key="2">
    <source>
        <dbReference type="Proteomes" id="UP000034954"/>
    </source>
</evidence>
<organism evidence="1 2">
    <name type="scientific">Candidatus Brocadia fulgida</name>
    <dbReference type="NCBI Taxonomy" id="380242"/>
    <lineage>
        <taxon>Bacteria</taxon>
        <taxon>Pseudomonadati</taxon>
        <taxon>Planctomycetota</taxon>
        <taxon>Candidatus Brocadiia</taxon>
        <taxon>Candidatus Brocadiales</taxon>
        <taxon>Candidatus Brocadiaceae</taxon>
        <taxon>Candidatus Brocadia</taxon>
    </lineage>
</organism>
<sequence length="30" mass="3360">MILAIIIISLAPAVVEYVKHRRAKARIISN</sequence>